<keyword evidence="3 6" id="KW-0812">Transmembrane</keyword>
<organism evidence="8 9">
    <name type="scientific">Desulfobacter hydrogenophilus</name>
    <dbReference type="NCBI Taxonomy" id="2291"/>
    <lineage>
        <taxon>Bacteria</taxon>
        <taxon>Pseudomonadati</taxon>
        <taxon>Thermodesulfobacteriota</taxon>
        <taxon>Desulfobacteria</taxon>
        <taxon>Desulfobacterales</taxon>
        <taxon>Desulfobacteraceae</taxon>
        <taxon>Desulfobacter</taxon>
    </lineage>
</organism>
<dbReference type="Pfam" id="PF01027">
    <property type="entry name" value="Bax1-I"/>
    <property type="match status" value="1"/>
</dbReference>
<dbReference type="Proteomes" id="UP000248798">
    <property type="component" value="Unassembled WGS sequence"/>
</dbReference>
<feature type="transmembrane region" description="Helical" evidence="6">
    <location>
        <begin position="142"/>
        <end position="160"/>
    </location>
</feature>
<reference evidence="8 9" key="1">
    <citation type="submission" date="2018-06" db="EMBL/GenBank/DDBJ databases">
        <title>Complete Genome Sequence of Desulfobacter hydrogenophilus (DSM3380).</title>
        <authorList>
            <person name="Marietou A."/>
            <person name="Schreiber L."/>
            <person name="Marshall I."/>
            <person name="Jorgensen B."/>
        </authorList>
    </citation>
    <scope>NUCLEOTIDE SEQUENCE [LARGE SCALE GENOMIC DNA]</scope>
    <source>
        <strain evidence="8 9">DSM 3380</strain>
    </source>
</reference>
<proteinExistence type="inferred from homology"/>
<keyword evidence="4 6" id="KW-1133">Transmembrane helix</keyword>
<reference evidence="7 10" key="2">
    <citation type="submission" date="2019-02" db="EMBL/GenBank/DDBJ databases">
        <title>Complete genome sequence of Desulfobacter hydrogenophilus AcRS1.</title>
        <authorList>
            <person name="Marietou A."/>
            <person name="Lund M.B."/>
            <person name="Marshall I.P.G."/>
            <person name="Schreiber L."/>
            <person name="Jorgensen B."/>
        </authorList>
    </citation>
    <scope>NUCLEOTIDE SEQUENCE [LARGE SCALE GENOMIC DNA]</scope>
    <source>
        <strain evidence="7 10">AcRS1</strain>
    </source>
</reference>
<sequence length="235" mass="25318">MNTNLSYQQTGVMTRVNSFIRSTYNWMAIGLAATGVTSYFVSESPAVMQTVYGNPIMPWVLFIGLIVMCGFLSARIQKMQASTATGLYVGLTVLYGLCLAPIFMIYTQASIASTFFICAATFGAASVYGMVTKKDLTGMGQFLMMGLIGIIIAMVVNIFLQSSVMQTIISMIAVLLFTGLTAYDTQKLKSMAVTLPMDATGAMVRKGAILGALSLYLDFMGLFVHLLSLLGVARD</sequence>
<evidence type="ECO:0000313" key="10">
    <source>
        <dbReference type="Proteomes" id="UP000293902"/>
    </source>
</evidence>
<dbReference type="PANTHER" id="PTHR23291">
    <property type="entry name" value="BAX INHIBITOR-RELATED"/>
    <property type="match status" value="1"/>
</dbReference>
<dbReference type="EMBL" id="QLNI01000002">
    <property type="protein sequence ID" value="RAM03838.1"/>
    <property type="molecule type" value="Genomic_DNA"/>
</dbReference>
<evidence type="ECO:0000256" key="6">
    <source>
        <dbReference type="RuleBase" id="RU004379"/>
    </source>
</evidence>
<dbReference type="PANTHER" id="PTHR23291:SF50">
    <property type="entry name" value="PROTEIN LIFEGUARD 4"/>
    <property type="match status" value="1"/>
</dbReference>
<comment type="subcellular location">
    <subcellularLocation>
        <location evidence="1">Membrane</location>
        <topology evidence="1">Multi-pass membrane protein</topology>
    </subcellularLocation>
</comment>
<dbReference type="CDD" id="cd10432">
    <property type="entry name" value="BI-1-like_bacterial"/>
    <property type="match status" value="1"/>
</dbReference>
<dbReference type="InterPro" id="IPR006214">
    <property type="entry name" value="Bax_inhibitor_1-related"/>
</dbReference>
<protein>
    <submittedName>
        <fullName evidence="8">BAX inhibitor (BI)-1/YccA family protein</fullName>
    </submittedName>
    <submittedName>
        <fullName evidence="7">Bax inhibitor-1/YccA family protein</fullName>
    </submittedName>
</protein>
<feature type="transmembrane region" description="Helical" evidence="6">
    <location>
        <begin position="86"/>
        <end position="105"/>
    </location>
</feature>
<dbReference type="RefSeq" id="WP_111953185.1">
    <property type="nucleotide sequence ID" value="NZ_CP036313.1"/>
</dbReference>
<feature type="transmembrane region" description="Helical" evidence="6">
    <location>
        <begin position="166"/>
        <end position="186"/>
    </location>
</feature>
<feature type="transmembrane region" description="Helical" evidence="6">
    <location>
        <begin position="111"/>
        <end position="130"/>
    </location>
</feature>
<feature type="transmembrane region" description="Helical" evidence="6">
    <location>
        <begin position="23"/>
        <end position="41"/>
    </location>
</feature>
<dbReference type="GO" id="GO:0005886">
    <property type="term" value="C:plasma membrane"/>
    <property type="evidence" value="ECO:0007669"/>
    <property type="project" value="TreeGrafter"/>
</dbReference>
<comment type="similarity">
    <text evidence="2 6">Belongs to the BI1 family.</text>
</comment>
<evidence type="ECO:0000256" key="1">
    <source>
        <dbReference type="ARBA" id="ARBA00004141"/>
    </source>
</evidence>
<evidence type="ECO:0000256" key="5">
    <source>
        <dbReference type="ARBA" id="ARBA00023136"/>
    </source>
</evidence>
<gene>
    <name evidence="8" type="ORF">DO021_01960</name>
    <name evidence="7" type="ORF">EYB58_18920</name>
</gene>
<dbReference type="EMBL" id="CP036313">
    <property type="protein sequence ID" value="QBH14804.1"/>
    <property type="molecule type" value="Genomic_DNA"/>
</dbReference>
<keyword evidence="10" id="KW-1185">Reference proteome</keyword>
<feature type="transmembrane region" description="Helical" evidence="6">
    <location>
        <begin position="56"/>
        <end position="74"/>
    </location>
</feature>
<feature type="transmembrane region" description="Helical" evidence="6">
    <location>
        <begin position="207"/>
        <end position="233"/>
    </location>
</feature>
<dbReference type="OrthoDB" id="9793828at2"/>
<dbReference type="Proteomes" id="UP000293902">
    <property type="component" value="Chromosome"/>
</dbReference>
<evidence type="ECO:0000313" key="8">
    <source>
        <dbReference type="EMBL" id="RAM03838.1"/>
    </source>
</evidence>
<evidence type="ECO:0000256" key="4">
    <source>
        <dbReference type="ARBA" id="ARBA00022989"/>
    </source>
</evidence>
<evidence type="ECO:0000256" key="3">
    <source>
        <dbReference type="ARBA" id="ARBA00022692"/>
    </source>
</evidence>
<evidence type="ECO:0000256" key="2">
    <source>
        <dbReference type="ARBA" id="ARBA00010350"/>
    </source>
</evidence>
<evidence type="ECO:0000313" key="7">
    <source>
        <dbReference type="EMBL" id="QBH14804.1"/>
    </source>
</evidence>
<name>A0A328FGY7_9BACT</name>
<dbReference type="AlphaFoldDB" id="A0A328FGY7"/>
<evidence type="ECO:0000313" key="9">
    <source>
        <dbReference type="Proteomes" id="UP000248798"/>
    </source>
</evidence>
<keyword evidence="5 6" id="KW-0472">Membrane</keyword>
<accession>A0A328FGY7</accession>